<keyword evidence="2" id="KW-1185">Reference proteome</keyword>
<dbReference type="RefSeq" id="WP_204501169.1">
    <property type="nucleotide sequence ID" value="NZ_JAFBDR010000019.1"/>
</dbReference>
<dbReference type="Proteomes" id="UP001296943">
    <property type="component" value="Unassembled WGS sequence"/>
</dbReference>
<reference evidence="1 2" key="1">
    <citation type="submission" date="2021-01" db="EMBL/GenBank/DDBJ databases">
        <title>Genomic Encyclopedia of Type Strains, Phase IV (KMG-IV): sequencing the most valuable type-strain genomes for metagenomic binning, comparative biology and taxonomic classification.</title>
        <authorList>
            <person name="Goeker M."/>
        </authorList>
    </citation>
    <scope>NUCLEOTIDE SEQUENCE [LARGE SCALE GENOMIC DNA]</scope>
    <source>
        <strain evidence="1 2">DSM 23711</strain>
    </source>
</reference>
<accession>A0ABS2N3Y6</accession>
<dbReference type="EMBL" id="JAFBDR010000019">
    <property type="protein sequence ID" value="MBM7572625.1"/>
    <property type="molecule type" value="Genomic_DNA"/>
</dbReference>
<comment type="caution">
    <text evidence="1">The sequence shown here is derived from an EMBL/GenBank/DDBJ whole genome shotgun (WGS) entry which is preliminary data.</text>
</comment>
<sequence>MATHILAYFKNENDAEAVHADLHRLHVNNVVVDEMPEDAEPEMIVPIAAVNTGSGGAAVTNNGFFAAAYGQLDLDDIGDDAEDRRKHLLEFDVEDEDVDAAIEILKKHDGYIDKSLLQ</sequence>
<evidence type="ECO:0008006" key="3">
    <source>
        <dbReference type="Google" id="ProtNLM"/>
    </source>
</evidence>
<protein>
    <recommendedName>
        <fullName evidence="3">General stress protein 17M-like domain-containing protein</fullName>
    </recommendedName>
</protein>
<evidence type="ECO:0000313" key="1">
    <source>
        <dbReference type="EMBL" id="MBM7572625.1"/>
    </source>
</evidence>
<proteinExistence type="predicted"/>
<gene>
    <name evidence="1" type="ORF">JOC48_003156</name>
</gene>
<evidence type="ECO:0000313" key="2">
    <source>
        <dbReference type="Proteomes" id="UP001296943"/>
    </source>
</evidence>
<organism evidence="1 2">
    <name type="scientific">Aquibacillus albus</name>
    <dbReference type="NCBI Taxonomy" id="1168171"/>
    <lineage>
        <taxon>Bacteria</taxon>
        <taxon>Bacillati</taxon>
        <taxon>Bacillota</taxon>
        <taxon>Bacilli</taxon>
        <taxon>Bacillales</taxon>
        <taxon>Bacillaceae</taxon>
        <taxon>Aquibacillus</taxon>
    </lineage>
</organism>
<name>A0ABS2N3Y6_9BACI</name>